<comment type="caution">
    <text evidence="3">The sequence shown here is derived from an EMBL/GenBank/DDBJ whole genome shotgun (WGS) entry which is preliminary data.</text>
</comment>
<sequence length="186" mass="21043">MIERSNKKDVDEKTLASFEISHNLWQRFRARCIEHDMTTAEVLSQLIADYLDETGESSPGSLDELLTEKVKKTVQQYLEQNLDLQLLQNLENRLEQLIQQSIENNLNSNVSETSSSPPSVEPPQASPPQPKTNVPILKTAKELGDILGVSAPYITTLNRIGELQQRGWEDSGKRRGKTILYKPIDQ</sequence>
<dbReference type="Gene3D" id="1.10.1220.10">
    <property type="entry name" value="Met repressor-like"/>
    <property type="match status" value="1"/>
</dbReference>
<dbReference type="InterPro" id="IPR013321">
    <property type="entry name" value="Arc_rbn_hlx_hlx"/>
</dbReference>
<keyword evidence="4" id="KW-1185">Reference proteome</keyword>
<evidence type="ECO:0008006" key="5">
    <source>
        <dbReference type="Google" id="ProtNLM"/>
    </source>
</evidence>
<organism evidence="3 4">
    <name type="scientific">Limnoraphis robusta CCNP1315</name>
    <dbReference type="NCBI Taxonomy" id="3110306"/>
    <lineage>
        <taxon>Bacteria</taxon>
        <taxon>Bacillati</taxon>
        <taxon>Cyanobacteriota</taxon>
        <taxon>Cyanophyceae</taxon>
        <taxon>Oscillatoriophycideae</taxon>
        <taxon>Oscillatoriales</taxon>
        <taxon>Sirenicapillariaceae</taxon>
        <taxon>Limnoraphis</taxon>
    </lineage>
</organism>
<evidence type="ECO:0000313" key="3">
    <source>
        <dbReference type="EMBL" id="MEA5523031.1"/>
    </source>
</evidence>
<gene>
    <name evidence="3" type="ORF">VB854_29290</name>
</gene>
<dbReference type="RefSeq" id="WP_235440866.1">
    <property type="nucleotide sequence ID" value="NZ_JAYGHT010000198.1"/>
</dbReference>
<name>A0ABU5U741_9CYAN</name>
<feature type="region of interest" description="Disordered" evidence="2">
    <location>
        <begin position="166"/>
        <end position="186"/>
    </location>
</feature>
<keyword evidence="1" id="KW-0175">Coiled coil</keyword>
<evidence type="ECO:0000256" key="2">
    <source>
        <dbReference type="SAM" id="MobiDB-lite"/>
    </source>
</evidence>
<dbReference type="EMBL" id="JAYGHT010000198">
    <property type="protein sequence ID" value="MEA5523031.1"/>
    <property type="molecule type" value="Genomic_DNA"/>
</dbReference>
<feature type="compositionally biased region" description="Low complexity" evidence="2">
    <location>
        <begin position="108"/>
        <end position="118"/>
    </location>
</feature>
<feature type="coiled-coil region" evidence="1">
    <location>
        <begin position="80"/>
        <end position="107"/>
    </location>
</feature>
<evidence type="ECO:0000313" key="4">
    <source>
        <dbReference type="Proteomes" id="UP001301728"/>
    </source>
</evidence>
<evidence type="ECO:0000256" key="1">
    <source>
        <dbReference type="SAM" id="Coils"/>
    </source>
</evidence>
<dbReference type="Proteomes" id="UP001301728">
    <property type="component" value="Unassembled WGS sequence"/>
</dbReference>
<feature type="compositionally biased region" description="Pro residues" evidence="2">
    <location>
        <begin position="119"/>
        <end position="130"/>
    </location>
</feature>
<feature type="region of interest" description="Disordered" evidence="2">
    <location>
        <begin position="108"/>
        <end position="134"/>
    </location>
</feature>
<protein>
    <recommendedName>
        <fullName evidence="5">Helix-turn-helix domain-containing protein</fullName>
    </recommendedName>
</protein>
<accession>A0ABU5U741</accession>
<reference evidence="3 4" key="1">
    <citation type="submission" date="2023-12" db="EMBL/GenBank/DDBJ databases">
        <title>Baltic Sea Cyanobacteria.</title>
        <authorList>
            <person name="Delbaje E."/>
            <person name="Fewer D.P."/>
            <person name="Shishido T.K."/>
        </authorList>
    </citation>
    <scope>NUCLEOTIDE SEQUENCE [LARGE SCALE GENOMIC DNA]</scope>
    <source>
        <strain evidence="3 4">CCNP 1315</strain>
    </source>
</reference>
<proteinExistence type="predicted"/>